<protein>
    <submittedName>
        <fullName evidence="1">Uncharacterized protein</fullName>
    </submittedName>
</protein>
<gene>
    <name evidence="1" type="primary">ORF188222</name>
</gene>
<dbReference type="AlphaFoldDB" id="A0A0B7BHT6"/>
<reference evidence="1" key="1">
    <citation type="submission" date="2014-12" db="EMBL/GenBank/DDBJ databases">
        <title>Insight into the proteome of Arion vulgaris.</title>
        <authorList>
            <person name="Aradska J."/>
            <person name="Bulat T."/>
            <person name="Smidak R."/>
            <person name="Sarate P."/>
            <person name="Gangsoo J."/>
            <person name="Sialana F."/>
            <person name="Bilban M."/>
            <person name="Lubec G."/>
        </authorList>
    </citation>
    <scope>NUCLEOTIDE SEQUENCE</scope>
    <source>
        <tissue evidence="1">Skin</tissue>
    </source>
</reference>
<evidence type="ECO:0000313" key="1">
    <source>
        <dbReference type="EMBL" id="CEK92427.1"/>
    </source>
</evidence>
<organism evidence="1">
    <name type="scientific">Arion vulgaris</name>
    <dbReference type="NCBI Taxonomy" id="1028688"/>
    <lineage>
        <taxon>Eukaryota</taxon>
        <taxon>Metazoa</taxon>
        <taxon>Spiralia</taxon>
        <taxon>Lophotrochozoa</taxon>
        <taxon>Mollusca</taxon>
        <taxon>Gastropoda</taxon>
        <taxon>Heterobranchia</taxon>
        <taxon>Euthyneura</taxon>
        <taxon>Panpulmonata</taxon>
        <taxon>Eupulmonata</taxon>
        <taxon>Stylommatophora</taxon>
        <taxon>Helicina</taxon>
        <taxon>Arionoidea</taxon>
        <taxon>Arionidae</taxon>
        <taxon>Arion</taxon>
    </lineage>
</organism>
<feature type="non-terminal residue" evidence="1">
    <location>
        <position position="1"/>
    </location>
</feature>
<name>A0A0B7BHT6_9EUPU</name>
<accession>A0A0B7BHT6</accession>
<sequence length="106" mass="11649">PPPPPIEILETVTGLQLMEDFNKVLQQGEKFKRLTNHPMHLQINSYGGGRLKRSNFIANSKAIAHKDTTLALAQPRHIQPASTSPPWVCSLPELSEEISGIGKKGT</sequence>
<dbReference type="EMBL" id="HACG01045562">
    <property type="protein sequence ID" value="CEK92427.1"/>
    <property type="molecule type" value="Transcribed_RNA"/>
</dbReference>
<proteinExistence type="predicted"/>